<dbReference type="CDD" id="cd00093">
    <property type="entry name" value="HTH_XRE"/>
    <property type="match status" value="1"/>
</dbReference>
<dbReference type="PANTHER" id="PTHR35807">
    <property type="entry name" value="TRANSCRIPTIONAL REGULATOR REDD-RELATED"/>
    <property type="match status" value="1"/>
</dbReference>
<dbReference type="InterPro" id="IPR027417">
    <property type="entry name" value="P-loop_NTPase"/>
</dbReference>
<evidence type="ECO:0000259" key="3">
    <source>
        <dbReference type="PROSITE" id="PS50943"/>
    </source>
</evidence>
<dbReference type="InterPro" id="IPR051677">
    <property type="entry name" value="AfsR-DnrI-RedD_regulator"/>
</dbReference>
<evidence type="ECO:0000313" key="4">
    <source>
        <dbReference type="EMBL" id="MDT0303594.1"/>
    </source>
</evidence>
<gene>
    <name evidence="4" type="ORF">RM446_15875</name>
</gene>
<dbReference type="InterPro" id="IPR001387">
    <property type="entry name" value="Cro/C1-type_HTH"/>
</dbReference>
<keyword evidence="2" id="KW-0804">Transcription</keyword>
<dbReference type="SUPFAM" id="SSF47413">
    <property type="entry name" value="lambda repressor-like DNA-binding domains"/>
    <property type="match status" value="1"/>
</dbReference>
<reference evidence="5" key="1">
    <citation type="submission" date="2023-07" db="EMBL/GenBank/DDBJ databases">
        <title>30 novel species of actinomycetes from the DSMZ collection.</title>
        <authorList>
            <person name="Nouioui I."/>
        </authorList>
    </citation>
    <scope>NUCLEOTIDE SEQUENCE [LARGE SCALE GENOMIC DNA]</scope>
    <source>
        <strain evidence="5">DSM 45055</strain>
    </source>
</reference>
<dbReference type="PROSITE" id="PS50943">
    <property type="entry name" value="HTH_CROC1"/>
    <property type="match status" value="1"/>
</dbReference>
<dbReference type="Pfam" id="PF03704">
    <property type="entry name" value="BTAD"/>
    <property type="match status" value="1"/>
</dbReference>
<dbReference type="Gene3D" id="1.10.260.40">
    <property type="entry name" value="lambda repressor-like DNA-binding domains"/>
    <property type="match status" value="1"/>
</dbReference>
<dbReference type="InterPro" id="IPR041664">
    <property type="entry name" value="AAA_16"/>
</dbReference>
<accession>A0ABU2KWD2</accession>
<dbReference type="CDD" id="cd15831">
    <property type="entry name" value="BTAD"/>
    <property type="match status" value="1"/>
</dbReference>
<comment type="caution">
    <text evidence="4">The sequence shown here is derived from an EMBL/GenBank/DDBJ whole genome shotgun (WGS) entry which is preliminary data.</text>
</comment>
<evidence type="ECO:0000256" key="1">
    <source>
        <dbReference type="ARBA" id="ARBA00023015"/>
    </source>
</evidence>
<dbReference type="SMART" id="SM01043">
    <property type="entry name" value="BTAD"/>
    <property type="match status" value="1"/>
</dbReference>
<dbReference type="EMBL" id="JAVREK010000016">
    <property type="protein sequence ID" value="MDT0303594.1"/>
    <property type="molecule type" value="Genomic_DNA"/>
</dbReference>
<dbReference type="InterPro" id="IPR010982">
    <property type="entry name" value="Lambda_DNA-bd_dom_sf"/>
</dbReference>
<dbReference type="InterPro" id="IPR011990">
    <property type="entry name" value="TPR-like_helical_dom_sf"/>
</dbReference>
<dbReference type="PRINTS" id="PR00364">
    <property type="entry name" value="DISEASERSIST"/>
</dbReference>
<dbReference type="Gene3D" id="1.10.10.10">
    <property type="entry name" value="Winged helix-like DNA-binding domain superfamily/Winged helix DNA-binding domain"/>
    <property type="match status" value="2"/>
</dbReference>
<dbReference type="SMART" id="SM00530">
    <property type="entry name" value="HTH_XRE"/>
    <property type="match status" value="1"/>
</dbReference>
<evidence type="ECO:0000313" key="5">
    <source>
        <dbReference type="Proteomes" id="UP001183226"/>
    </source>
</evidence>
<dbReference type="Pfam" id="PF13560">
    <property type="entry name" value="HTH_31"/>
    <property type="match status" value="1"/>
</dbReference>
<dbReference type="RefSeq" id="WP_311546081.1">
    <property type="nucleotide sequence ID" value="NZ_JAVREK010000016.1"/>
</dbReference>
<evidence type="ECO:0000256" key="2">
    <source>
        <dbReference type="ARBA" id="ARBA00023163"/>
    </source>
</evidence>
<keyword evidence="1" id="KW-0805">Transcription regulation</keyword>
<dbReference type="SUPFAM" id="SSF48452">
    <property type="entry name" value="TPR-like"/>
    <property type="match status" value="1"/>
</dbReference>
<dbReference type="InterPro" id="IPR016032">
    <property type="entry name" value="Sig_transdc_resp-reg_C-effctor"/>
</dbReference>
<dbReference type="Gene3D" id="3.40.50.300">
    <property type="entry name" value="P-loop containing nucleotide triphosphate hydrolases"/>
    <property type="match status" value="1"/>
</dbReference>
<feature type="domain" description="HTH cro/C1-type" evidence="3">
    <location>
        <begin position="10"/>
        <end position="65"/>
    </location>
</feature>
<dbReference type="Gene3D" id="1.25.40.10">
    <property type="entry name" value="Tetratricopeptide repeat domain"/>
    <property type="match status" value="1"/>
</dbReference>
<proteinExistence type="predicted"/>
<name>A0ABU2KWD2_9ACTN</name>
<dbReference type="PANTHER" id="PTHR35807:SF1">
    <property type="entry name" value="TRANSCRIPTIONAL REGULATOR REDD"/>
    <property type="match status" value="1"/>
</dbReference>
<dbReference type="Pfam" id="PF13191">
    <property type="entry name" value="AAA_16"/>
    <property type="match status" value="1"/>
</dbReference>
<dbReference type="SUPFAM" id="SSF46894">
    <property type="entry name" value="C-terminal effector domain of the bipartite response regulators"/>
    <property type="match status" value="1"/>
</dbReference>
<dbReference type="InterPro" id="IPR036388">
    <property type="entry name" value="WH-like_DNA-bd_sf"/>
</dbReference>
<protein>
    <submittedName>
        <fullName evidence="4">BTAD domain-containing putative transcriptional regulator</fullName>
    </submittedName>
</protein>
<keyword evidence="5" id="KW-1185">Reference proteome</keyword>
<organism evidence="4 5">
    <name type="scientific">Streptomonospora wellingtoniae</name>
    <dbReference type="NCBI Taxonomy" id="3075544"/>
    <lineage>
        <taxon>Bacteria</taxon>
        <taxon>Bacillati</taxon>
        <taxon>Actinomycetota</taxon>
        <taxon>Actinomycetes</taxon>
        <taxon>Streptosporangiales</taxon>
        <taxon>Nocardiopsidaceae</taxon>
        <taxon>Streptomonospora</taxon>
    </lineage>
</organism>
<dbReference type="Proteomes" id="UP001183226">
    <property type="component" value="Unassembled WGS sequence"/>
</dbReference>
<dbReference type="InterPro" id="IPR005158">
    <property type="entry name" value="BTAD"/>
</dbReference>
<dbReference type="SUPFAM" id="SSF52540">
    <property type="entry name" value="P-loop containing nucleoside triphosphate hydrolases"/>
    <property type="match status" value="1"/>
</dbReference>
<sequence length="691" mass="74400">MNVSGLGALVRTSRRQAGFTQQELAHRAGLSVAALRDIEQGRVKQPRASTLRSLVETLGLERADSDALVRAGTPADVIQCGLRVDILGPLRVAVDGVPVDPGGEAQRTLLGVLALSANEEVGHAALVEAARRARPSSSAHGSLSSRISRLRRRLQPGRAGHGSARMLAAGPAGYRLAVTEDQLDLLAFRRVVARARQERDVGALAKACALFRYASELWRGEPLADVAVLGNRPAVSALSRERRAVVVEYAAVAARLGRHAEVLPHLRQVTDSDPLNEAAHTALMIALSGCGQRDAALAEFDRLRRSLVEELGTDPGPELEAAYRQVLRRDAATEPVTVSTRHRLPPDTPGFIGRSTELHVLRENLDRETRSGTALPICIIQGMPGVGKTRLAVRFAHRLLAEGRYPDRQLYADLRGRSQEPPADPSSVLASLLGIVGVPTDRTPDSVDDRTAMYRDRLHGTRTLVLLDDAESEDQVAPLLPASPDALVLVTSRRALALDGAFTLTLDVFSPAEGKELLTTVAGPGRLASAPAVPERLVELCGRLPLAVALAASRLRNSPGHGIGEGPGLLGRARVGREENEPATRDVHAVFGRSYRALDADGRRMFRLLSLHPGADFSAESAAALCDVDPARAQRLLDQLADEHLVVVAARNRYQMHDLLAEYARRLTERVDPEPARHAATARVLSCHLPR</sequence>